<evidence type="ECO:0000259" key="2">
    <source>
        <dbReference type="Pfam" id="PF00156"/>
    </source>
</evidence>
<evidence type="ECO:0000256" key="1">
    <source>
        <dbReference type="ARBA" id="ARBA00008007"/>
    </source>
</evidence>
<accession>A0A5D4HBK2</accession>
<sequence>MPPAVSLLLKKKKANWRRAKKTVDLYTPIVNSMQVKSYWESFVSILFPPLCVSCENVLLHQEEFICTTCRYHLPTNDHYHFKQNEVTQRLLGKAPIYTGAAYLSFSKSSLVQAIIHKLKYRKDLRIGKYLGKCFGKQLLASTFYSDIDVVVPLPLHRKKKRIRGYNQSEYIAQGIADVMSLPLNQVDFVRIINTETQTKKSRVERHDNVEDAFFCIKPSVFESKHILLVDDVFTTGATIASAARALAEQCHCKVSIAVLAIA</sequence>
<feature type="domain" description="Phosphoribosyltransferase" evidence="2">
    <location>
        <begin position="169"/>
        <end position="260"/>
    </location>
</feature>
<reference evidence="3 4" key="1">
    <citation type="submission" date="2019-08" db="EMBL/GenBank/DDBJ databases">
        <title>Phlebobacter frassis gen. nov. sp. nov., a new member of family Sphingobacteriaceae isolated from sand fly rearing media.</title>
        <authorList>
            <person name="Kakumanu M.L."/>
            <person name="Marayati B.F."/>
            <person name="Wada-Katsumata A."/>
            <person name="Wasserberg G."/>
            <person name="Schal C."/>
            <person name="Apperson C.S."/>
            <person name="Ponnusamy L."/>
        </authorList>
    </citation>
    <scope>NUCLEOTIDE SEQUENCE [LARGE SCALE GENOMIC DNA]</scope>
    <source>
        <strain evidence="3 4">SSI9</strain>
    </source>
</reference>
<gene>
    <name evidence="3" type="ORF">FXV77_06115</name>
</gene>
<dbReference type="AlphaFoldDB" id="A0A5D4HBK2"/>
<proteinExistence type="inferred from homology"/>
<dbReference type="Pfam" id="PF00156">
    <property type="entry name" value="Pribosyltran"/>
    <property type="match status" value="1"/>
</dbReference>
<keyword evidence="4" id="KW-1185">Reference proteome</keyword>
<evidence type="ECO:0000313" key="3">
    <source>
        <dbReference type="EMBL" id="TYR37573.1"/>
    </source>
</evidence>
<comment type="similarity">
    <text evidence="1">Belongs to the ComF/GntX family.</text>
</comment>
<dbReference type="SUPFAM" id="SSF53271">
    <property type="entry name" value="PRTase-like"/>
    <property type="match status" value="1"/>
</dbReference>
<dbReference type="Proteomes" id="UP000322362">
    <property type="component" value="Unassembled WGS sequence"/>
</dbReference>
<dbReference type="InterPro" id="IPR029057">
    <property type="entry name" value="PRTase-like"/>
</dbReference>
<dbReference type="EMBL" id="VTAV01000002">
    <property type="protein sequence ID" value="TYR37573.1"/>
    <property type="molecule type" value="Genomic_DNA"/>
</dbReference>
<protein>
    <submittedName>
        <fullName evidence="3">ComF family protein</fullName>
    </submittedName>
</protein>
<dbReference type="PANTHER" id="PTHR47505">
    <property type="entry name" value="DNA UTILIZATION PROTEIN YHGH"/>
    <property type="match status" value="1"/>
</dbReference>
<dbReference type="Gene3D" id="3.40.50.2020">
    <property type="match status" value="1"/>
</dbReference>
<dbReference type="InterPro" id="IPR051910">
    <property type="entry name" value="ComF/GntX_DNA_util-trans"/>
</dbReference>
<comment type="caution">
    <text evidence="3">The sequence shown here is derived from an EMBL/GenBank/DDBJ whole genome shotgun (WGS) entry which is preliminary data.</text>
</comment>
<organism evidence="3 4">
    <name type="scientific">Sphingobacterium phlebotomi</name>
    <dbReference type="NCBI Taxonomy" id="2605433"/>
    <lineage>
        <taxon>Bacteria</taxon>
        <taxon>Pseudomonadati</taxon>
        <taxon>Bacteroidota</taxon>
        <taxon>Sphingobacteriia</taxon>
        <taxon>Sphingobacteriales</taxon>
        <taxon>Sphingobacteriaceae</taxon>
        <taxon>Sphingobacterium</taxon>
    </lineage>
</organism>
<evidence type="ECO:0000313" key="4">
    <source>
        <dbReference type="Proteomes" id="UP000322362"/>
    </source>
</evidence>
<dbReference type="PANTHER" id="PTHR47505:SF1">
    <property type="entry name" value="DNA UTILIZATION PROTEIN YHGH"/>
    <property type="match status" value="1"/>
</dbReference>
<dbReference type="InterPro" id="IPR000836">
    <property type="entry name" value="PRTase_dom"/>
</dbReference>
<name>A0A5D4HBK2_9SPHI</name>
<dbReference type="CDD" id="cd06223">
    <property type="entry name" value="PRTases_typeI"/>
    <property type="match status" value="1"/>
</dbReference>